<dbReference type="EMBL" id="LR796845">
    <property type="protein sequence ID" value="CAB4169576.1"/>
    <property type="molecule type" value="Genomic_DNA"/>
</dbReference>
<protein>
    <submittedName>
        <fullName evidence="1">Amidoligase enzyme</fullName>
    </submittedName>
</protein>
<proteinExistence type="predicted"/>
<dbReference type="PANTHER" id="PTHR36847">
    <property type="entry name" value="AMIDOLIGASE ENZYME"/>
    <property type="match status" value="1"/>
</dbReference>
<evidence type="ECO:0000313" key="3">
    <source>
        <dbReference type="EMBL" id="CAB4196141.1"/>
    </source>
</evidence>
<reference evidence="1" key="1">
    <citation type="submission" date="2020-04" db="EMBL/GenBank/DDBJ databases">
        <authorList>
            <person name="Chiriac C."/>
            <person name="Salcher M."/>
            <person name="Ghai R."/>
            <person name="Kavagutti S V."/>
        </authorList>
    </citation>
    <scope>NUCLEOTIDE SEQUENCE</scope>
</reference>
<keyword evidence="1" id="KW-0436">Ligase</keyword>
<name>A0A6J5MCM2_9CAUD</name>
<organism evidence="1">
    <name type="scientific">uncultured Caudovirales phage</name>
    <dbReference type="NCBI Taxonomy" id="2100421"/>
    <lineage>
        <taxon>Viruses</taxon>
        <taxon>Duplodnaviria</taxon>
        <taxon>Heunggongvirae</taxon>
        <taxon>Uroviricota</taxon>
        <taxon>Caudoviricetes</taxon>
        <taxon>Peduoviridae</taxon>
        <taxon>Maltschvirus</taxon>
        <taxon>Maltschvirus maltsch</taxon>
    </lineage>
</organism>
<dbReference type="Pfam" id="PF12224">
    <property type="entry name" value="Amidoligase_2"/>
    <property type="match status" value="1"/>
</dbReference>
<dbReference type="EMBL" id="LR797240">
    <property type="protein sequence ID" value="CAB4196141.1"/>
    <property type="molecule type" value="Genomic_DNA"/>
</dbReference>
<evidence type="ECO:0000313" key="1">
    <source>
        <dbReference type="EMBL" id="CAB4144368.1"/>
    </source>
</evidence>
<evidence type="ECO:0000313" key="2">
    <source>
        <dbReference type="EMBL" id="CAB4169576.1"/>
    </source>
</evidence>
<dbReference type="PANTHER" id="PTHR36847:SF1">
    <property type="entry name" value="AMIDOLIGASE ENZYME"/>
    <property type="match status" value="1"/>
</dbReference>
<accession>A0A6J5MCM2</accession>
<dbReference type="EMBL" id="LR796438">
    <property type="protein sequence ID" value="CAB4144368.1"/>
    <property type="molecule type" value="Genomic_DNA"/>
</dbReference>
<dbReference type="GO" id="GO:0016874">
    <property type="term" value="F:ligase activity"/>
    <property type="evidence" value="ECO:0007669"/>
    <property type="project" value="UniProtKB-KW"/>
</dbReference>
<sequence length="339" mass="37059">MPQPIAWSPEVAQQMRLQGHTWSAIAAHFGVSGESTIREGVRRYLGETNRDTTRSLAAATALAARWQRPLSTDRTFGVEIEFHTAIRLEVANAIEAVVGYHIHMVDYHGRSCRTCGGAVSGYAQWKLETDSSATRGMHNAGSGPYNQGGELVSPVLKGAAGLLELKKVMQALASVGAKVDKKHGMHTHLGVADITGDNRARLFTNYKEAQNTLFKLVARSRQSNGYCMRVSNQRLEQWAWNSSNGHPLSGSHSDAMNVDNIGRIGTIEMRMHQGTLSGKKATEWVKLLIAFFDASNEGIVIDQNNPLVETLLANGKITATSAEWLNHRQEILYPTAVAA</sequence>
<gene>
    <name evidence="3" type="ORF">UFOVP1296_59</name>
    <name evidence="1" type="ORF">UFOVP471_35</name>
    <name evidence="2" type="ORF">UFOVP890_59</name>
</gene>
<dbReference type="InterPro" id="IPR022025">
    <property type="entry name" value="Amidoligase_2"/>
</dbReference>